<keyword evidence="3" id="KW-1185">Reference proteome</keyword>
<dbReference type="Proteomes" id="UP000675284">
    <property type="component" value="Unassembled WGS sequence"/>
</dbReference>
<accession>A0A941IAM1</accession>
<dbReference type="AlphaFoldDB" id="A0A941IAM1"/>
<organism evidence="2 3">
    <name type="scientific">Virgibacillus salarius</name>
    <dbReference type="NCBI Taxonomy" id="447199"/>
    <lineage>
        <taxon>Bacteria</taxon>
        <taxon>Bacillati</taxon>
        <taxon>Bacillota</taxon>
        <taxon>Bacilli</taxon>
        <taxon>Bacillales</taxon>
        <taxon>Bacillaceae</taxon>
        <taxon>Virgibacillus</taxon>
    </lineage>
</organism>
<evidence type="ECO:0000313" key="3">
    <source>
        <dbReference type="Proteomes" id="UP000675284"/>
    </source>
</evidence>
<dbReference type="EMBL" id="JAGSOT010000088">
    <property type="protein sequence ID" value="MBR7798094.1"/>
    <property type="molecule type" value="Genomic_DNA"/>
</dbReference>
<dbReference type="RefSeq" id="WP_026680764.1">
    <property type="nucleotide sequence ID" value="NZ_BAAACY010000148.1"/>
</dbReference>
<gene>
    <name evidence="2" type="ORF">KCX74_18910</name>
</gene>
<keyword evidence="1" id="KW-1133">Transmembrane helix</keyword>
<proteinExistence type="predicted"/>
<feature type="transmembrane region" description="Helical" evidence="1">
    <location>
        <begin position="75"/>
        <end position="93"/>
    </location>
</feature>
<reference evidence="2" key="1">
    <citation type="submission" date="2021-04" db="EMBL/GenBank/DDBJ databases">
        <title>Isolation and polyphasic classification of algal microorganism.</title>
        <authorList>
            <person name="Wang S."/>
        </authorList>
    </citation>
    <scope>NUCLEOTIDE SEQUENCE</scope>
    <source>
        <strain evidence="2">720a</strain>
    </source>
</reference>
<dbReference type="Pfam" id="PF14036">
    <property type="entry name" value="YlaH"/>
    <property type="match status" value="1"/>
</dbReference>
<feature type="transmembrane region" description="Helical" evidence="1">
    <location>
        <begin position="20"/>
        <end position="39"/>
    </location>
</feature>
<evidence type="ECO:0000256" key="1">
    <source>
        <dbReference type="SAM" id="Phobius"/>
    </source>
</evidence>
<protein>
    <submittedName>
        <fullName evidence="2">YlaH-like family protein</fullName>
    </submittedName>
</protein>
<comment type="caution">
    <text evidence="2">The sequence shown here is derived from an EMBL/GenBank/DDBJ whole genome shotgun (WGS) entry which is preliminary data.</text>
</comment>
<sequence>MNSNFSLVFDFVLEQVGTEYLFEGLYILNLIFSIIAFKLGFARKLPMIKTIVVYIMLAIGVFVLTIFSSVMQMPITESLVVISLVLGIYRLRLHKERTRKRNE</sequence>
<keyword evidence="1" id="KW-0812">Transmembrane</keyword>
<feature type="transmembrane region" description="Helical" evidence="1">
    <location>
        <begin position="51"/>
        <end position="69"/>
    </location>
</feature>
<evidence type="ECO:0000313" key="2">
    <source>
        <dbReference type="EMBL" id="MBR7798094.1"/>
    </source>
</evidence>
<dbReference type="InterPro" id="IPR025620">
    <property type="entry name" value="YlaH"/>
</dbReference>
<name>A0A941IAM1_9BACI</name>
<keyword evidence="1" id="KW-0472">Membrane</keyword>